<evidence type="ECO:0000256" key="1">
    <source>
        <dbReference type="SAM" id="Phobius"/>
    </source>
</evidence>
<dbReference type="KEGG" id="vg:5783739"/>
<feature type="transmembrane region" description="Helical" evidence="1">
    <location>
        <begin position="7"/>
        <end position="26"/>
    </location>
</feature>
<keyword evidence="1" id="KW-0472">Membrane</keyword>
<keyword evidence="1" id="KW-0812">Transmembrane</keyword>
<name>A8R9R1_9CAUD</name>
<reference evidence="2 3" key="1">
    <citation type="journal article" date="2004" name="J. Bacteriol.">
        <title>Comparative genomics of the T4-Like Escherichia coli phage JS98: implications for the evolution of T4 phages.</title>
        <authorList>
            <person name="Chibani-Chennoufi S."/>
            <person name="Canchaya C."/>
            <person name="Bruttin A."/>
            <person name="Brussow H."/>
        </authorList>
    </citation>
    <scope>NUCLEOTIDE SEQUENCE</scope>
</reference>
<keyword evidence="3" id="KW-1185">Reference proteome</keyword>
<dbReference type="EMBL" id="EF469154">
    <property type="protein sequence ID" value="ABX11175.1"/>
    <property type="molecule type" value="Genomic_DNA"/>
</dbReference>
<organism evidence="2 3">
    <name type="scientific">Escherichia phage JS98</name>
    <dbReference type="NCBI Taxonomy" id="293178"/>
    <lineage>
        <taxon>Viruses</taxon>
        <taxon>Duplodnaviria</taxon>
        <taxon>Heunggongvirae</taxon>
        <taxon>Uroviricota</taxon>
        <taxon>Caudoviricetes</taxon>
        <taxon>Pantevenvirales</taxon>
        <taxon>Straboviridae</taxon>
        <taxon>Tevenvirinae</taxon>
        <taxon>Dhakavirus</taxon>
        <taxon>Dhakavirus JS98</taxon>
    </lineage>
</organism>
<evidence type="ECO:0000313" key="3">
    <source>
        <dbReference type="Proteomes" id="UP000000786"/>
    </source>
</evidence>
<gene>
    <name evidence="2" type="ORF">EpJS98_0261</name>
</gene>
<sequence>MSSKTWCLIWMTCIPIICICFSLLLWKLA</sequence>
<keyword evidence="1" id="KW-1133">Transmembrane helix</keyword>
<accession>A8R9R1</accession>
<protein>
    <submittedName>
        <fullName evidence="2">Uncharacterized protein</fullName>
    </submittedName>
</protein>
<reference evidence="2 3" key="2">
    <citation type="journal article" date="2007" name="J. Bacteriol.">
        <title>Genome Analysis of Phage JS98 Defines a Fourth Major Subgroup of T4-Like Phages in Escherichia coli.</title>
        <authorList>
            <person name="Zuber S."/>
            <person name="Ngom-Bru C."/>
            <person name="Barretto C."/>
            <person name="Bruttin A."/>
            <person name="Brussow H."/>
            <person name="Denou E."/>
        </authorList>
    </citation>
    <scope>NUCLEOTIDE SEQUENCE</scope>
</reference>
<dbReference type="RefSeq" id="YP_001595390.1">
    <property type="nucleotide sequence ID" value="NC_010105.1"/>
</dbReference>
<dbReference type="Proteomes" id="UP000000786">
    <property type="component" value="Segment"/>
</dbReference>
<evidence type="ECO:0000313" key="2">
    <source>
        <dbReference type="EMBL" id="ABX11175.1"/>
    </source>
</evidence>
<proteinExistence type="predicted"/>